<dbReference type="OrthoDB" id="1158011at2759"/>
<evidence type="ECO:0000313" key="5">
    <source>
        <dbReference type="Proteomes" id="UP000291116"/>
    </source>
</evidence>
<gene>
    <name evidence="4" type="ORF">PSNMU_V1.4_AUG-EV-PASAV3_0106310</name>
</gene>
<keyword evidence="2" id="KW-0472">Membrane</keyword>
<evidence type="ECO:0000313" key="4">
    <source>
        <dbReference type="EMBL" id="VEU43596.1"/>
    </source>
</evidence>
<dbReference type="EMBL" id="CAACVS010000564">
    <property type="protein sequence ID" value="VEU43596.1"/>
    <property type="molecule type" value="Genomic_DNA"/>
</dbReference>
<feature type="region of interest" description="Disordered" evidence="1">
    <location>
        <begin position="317"/>
        <end position="348"/>
    </location>
</feature>
<feature type="compositionally biased region" description="Low complexity" evidence="1">
    <location>
        <begin position="96"/>
        <end position="105"/>
    </location>
</feature>
<accession>A0A448ZNI9</accession>
<feature type="domain" description="UBC core" evidence="3">
    <location>
        <begin position="133"/>
        <end position="289"/>
    </location>
</feature>
<dbReference type="InterPro" id="IPR016135">
    <property type="entry name" value="UBQ-conjugating_enzyme/RWD"/>
</dbReference>
<name>A0A448ZNI9_9STRA</name>
<dbReference type="PROSITE" id="PS50127">
    <property type="entry name" value="UBC_2"/>
    <property type="match status" value="1"/>
</dbReference>
<dbReference type="Proteomes" id="UP000291116">
    <property type="component" value="Unassembled WGS sequence"/>
</dbReference>
<keyword evidence="2" id="KW-0812">Transmembrane</keyword>
<dbReference type="AlphaFoldDB" id="A0A448ZNI9"/>
<evidence type="ECO:0000259" key="3">
    <source>
        <dbReference type="PROSITE" id="PS50127"/>
    </source>
</evidence>
<dbReference type="InterPro" id="IPR050113">
    <property type="entry name" value="Ub_conjugating_enzyme"/>
</dbReference>
<dbReference type="SMART" id="SM00212">
    <property type="entry name" value="UBCc"/>
    <property type="match status" value="1"/>
</dbReference>
<organism evidence="4 5">
    <name type="scientific">Pseudo-nitzschia multistriata</name>
    <dbReference type="NCBI Taxonomy" id="183589"/>
    <lineage>
        <taxon>Eukaryota</taxon>
        <taxon>Sar</taxon>
        <taxon>Stramenopiles</taxon>
        <taxon>Ochrophyta</taxon>
        <taxon>Bacillariophyta</taxon>
        <taxon>Bacillariophyceae</taxon>
        <taxon>Bacillariophycidae</taxon>
        <taxon>Bacillariales</taxon>
        <taxon>Bacillariaceae</taxon>
        <taxon>Pseudo-nitzschia</taxon>
    </lineage>
</organism>
<evidence type="ECO:0000256" key="1">
    <source>
        <dbReference type="SAM" id="MobiDB-lite"/>
    </source>
</evidence>
<feature type="region of interest" description="Disordered" evidence="1">
    <location>
        <begin position="57"/>
        <end position="105"/>
    </location>
</feature>
<dbReference type="InterPro" id="IPR000608">
    <property type="entry name" value="UBC"/>
</dbReference>
<keyword evidence="5" id="KW-1185">Reference proteome</keyword>
<dbReference type="CDD" id="cd23799">
    <property type="entry name" value="UBCc_UBE2J"/>
    <property type="match status" value="1"/>
</dbReference>
<protein>
    <recommendedName>
        <fullName evidence="3">UBC core domain-containing protein</fullName>
    </recommendedName>
</protein>
<dbReference type="Pfam" id="PF00179">
    <property type="entry name" value="UQ_con"/>
    <property type="match status" value="1"/>
</dbReference>
<sequence>MRKIKRTIIPDWMVVALSAAFVFVVVGASSKNNRPHVPSQPRTIGSVEITATVETRTQVEDSPGNSTIALKKKVTKPKKKRPNGKTSGSNSDKRSYSSGSTTSTSLRRIKREYKDAVDMGIAYDWAKQRLVTRKSKTKRAPSVDGDADGRIPSIMCLGPITTNLRQWHFSFRGAGDGAYSKGIYHGQILLPKDYPMSPPSVQMWTPSGRFVPGRDICLSASNYHPESWTPKWSIQGIVNALRLHMLTAPNEIGGMQSTHDEEVEFARLSLAWKQRWRDGGSIITVDHRLLLEEGILSDGSSEEPTNIGELLQDLRGETGVREESEDDESQGPAEVAAEQADHATTEDGLCEYGKESDNRIRFGARFSLSMSTVTSLVQLACLYVIVLLFFNR</sequence>
<feature type="compositionally biased region" description="Basic residues" evidence="1">
    <location>
        <begin position="70"/>
        <end position="83"/>
    </location>
</feature>
<proteinExistence type="predicted"/>
<reference evidence="4 5" key="1">
    <citation type="submission" date="2019-01" db="EMBL/GenBank/DDBJ databases">
        <authorList>
            <person name="Ferrante I. M."/>
        </authorList>
    </citation>
    <scope>NUCLEOTIDE SEQUENCE [LARGE SCALE GENOMIC DNA]</scope>
    <source>
        <strain evidence="4 5">B856</strain>
    </source>
</reference>
<evidence type="ECO:0000256" key="2">
    <source>
        <dbReference type="SAM" id="Phobius"/>
    </source>
</evidence>
<dbReference type="PANTHER" id="PTHR24067">
    <property type="entry name" value="UBIQUITIN-CONJUGATING ENZYME E2"/>
    <property type="match status" value="1"/>
</dbReference>
<keyword evidence="2" id="KW-1133">Transmembrane helix</keyword>
<dbReference type="SUPFAM" id="SSF54495">
    <property type="entry name" value="UBC-like"/>
    <property type="match status" value="1"/>
</dbReference>
<dbReference type="Gene3D" id="3.10.110.10">
    <property type="entry name" value="Ubiquitin Conjugating Enzyme"/>
    <property type="match status" value="1"/>
</dbReference>
<feature type="transmembrane region" description="Helical" evidence="2">
    <location>
        <begin position="366"/>
        <end position="390"/>
    </location>
</feature>